<keyword evidence="1" id="KW-0472">Membrane</keyword>
<accession>A0A7J3XZ72</accession>
<keyword evidence="1" id="KW-0812">Transmembrane</keyword>
<proteinExistence type="predicted"/>
<evidence type="ECO:0000313" key="2">
    <source>
        <dbReference type="EMBL" id="HHP67891.1"/>
    </source>
</evidence>
<name>A0A7J3XZ72_9CREN</name>
<sequence length="61" mass="6547">MASEGKTGKEETQGSKLAHAVVGGVFLIGLAVLFYFDLFWPWILALVGVVVILEALLSGKR</sequence>
<evidence type="ECO:0008006" key="3">
    <source>
        <dbReference type="Google" id="ProtNLM"/>
    </source>
</evidence>
<feature type="transmembrane region" description="Helical" evidence="1">
    <location>
        <begin position="17"/>
        <end position="36"/>
    </location>
</feature>
<dbReference type="EMBL" id="DRYK01000052">
    <property type="protein sequence ID" value="HHP67891.1"/>
    <property type="molecule type" value="Genomic_DNA"/>
</dbReference>
<dbReference type="AlphaFoldDB" id="A0A7J3XZ72"/>
<protein>
    <recommendedName>
        <fullName evidence="3">DUF2892 domain-containing protein</fullName>
    </recommendedName>
</protein>
<evidence type="ECO:0000256" key="1">
    <source>
        <dbReference type="SAM" id="Phobius"/>
    </source>
</evidence>
<organism evidence="2">
    <name type="scientific">Thermogladius calderae</name>
    <dbReference type="NCBI Taxonomy" id="1200300"/>
    <lineage>
        <taxon>Archaea</taxon>
        <taxon>Thermoproteota</taxon>
        <taxon>Thermoprotei</taxon>
        <taxon>Desulfurococcales</taxon>
        <taxon>Desulfurococcaceae</taxon>
        <taxon>Thermogladius</taxon>
    </lineage>
</organism>
<gene>
    <name evidence="2" type="ORF">ENM60_03765</name>
</gene>
<feature type="transmembrane region" description="Helical" evidence="1">
    <location>
        <begin position="42"/>
        <end position="59"/>
    </location>
</feature>
<reference evidence="2" key="1">
    <citation type="journal article" date="2020" name="mSystems">
        <title>Genome- and Community-Level Interaction Insights into Carbon Utilization and Element Cycling Functions of Hydrothermarchaeota in Hydrothermal Sediment.</title>
        <authorList>
            <person name="Zhou Z."/>
            <person name="Liu Y."/>
            <person name="Xu W."/>
            <person name="Pan J."/>
            <person name="Luo Z.H."/>
            <person name="Li M."/>
        </authorList>
    </citation>
    <scope>NUCLEOTIDE SEQUENCE [LARGE SCALE GENOMIC DNA]</scope>
    <source>
        <strain evidence="2">SpSt-110</strain>
    </source>
</reference>
<comment type="caution">
    <text evidence="2">The sequence shown here is derived from an EMBL/GenBank/DDBJ whole genome shotgun (WGS) entry which is preliminary data.</text>
</comment>
<keyword evidence="1" id="KW-1133">Transmembrane helix</keyword>